<feature type="compositionally biased region" description="Polar residues" evidence="1">
    <location>
        <begin position="838"/>
        <end position="869"/>
    </location>
</feature>
<proteinExistence type="predicted"/>
<keyword evidence="4" id="KW-1185">Reference proteome</keyword>
<evidence type="ECO:0000313" key="3">
    <source>
        <dbReference type="EMBL" id="CAL1529274.1"/>
    </source>
</evidence>
<dbReference type="InterPro" id="IPR038461">
    <property type="entry name" value="Schlafen_AlbA_2_dom_sf"/>
</dbReference>
<dbReference type="PANTHER" id="PTHR12155:SF30">
    <property type="entry name" value="PROTEIN SLFN14"/>
    <property type="match status" value="1"/>
</dbReference>
<evidence type="ECO:0000256" key="1">
    <source>
        <dbReference type="SAM" id="MobiDB-lite"/>
    </source>
</evidence>
<dbReference type="PANTHER" id="PTHR12155">
    <property type="entry name" value="SCHLAFEN"/>
    <property type="match status" value="1"/>
</dbReference>
<reference evidence="3 4" key="1">
    <citation type="submission" date="2024-04" db="EMBL/GenBank/DDBJ databases">
        <authorList>
            <consortium name="Genoscope - CEA"/>
            <person name="William W."/>
        </authorList>
    </citation>
    <scope>NUCLEOTIDE SEQUENCE [LARGE SCALE GENOMIC DNA]</scope>
</reference>
<dbReference type="AlphaFoldDB" id="A0AAV2H8Z4"/>
<evidence type="ECO:0000313" key="4">
    <source>
        <dbReference type="Proteomes" id="UP001497497"/>
    </source>
</evidence>
<dbReference type="Proteomes" id="UP001497497">
    <property type="component" value="Unassembled WGS sequence"/>
</dbReference>
<evidence type="ECO:0000259" key="2">
    <source>
        <dbReference type="Pfam" id="PF04326"/>
    </source>
</evidence>
<accession>A0AAV2H8Z4</accession>
<sequence length="936" mass="105398">MLTSKDFERHSHEYGDIIVSCPVHISKGIRQKENEQVLQLCCALLNSCGGILEMRNIDFSNGTQSKSLDAWWSGMESNLANIMSCDDICNYFDFIGNYDDEYFYLFVKSAEYLCTLDYNCRLPTDTATHCVTYQSAIKLCSTMGCSKPLSALPPIPSTFLNGQIEESLKQEGKQIQFKLLVSEPDSTRTLGDKVCYHSSRYISAFANHEGGHIYFGIEDATAAIYGEEISERDEVKCTNMIQSKMNSIIWGDTRFAALKGVHWDIKFIPVFKSPNQQRRKVIVVSVCKMFGGVFTSCPESYVLTSQVQANRWAPKYGIRRLEFDEWKAELLNQTREVKSLNSRFVKIPLRSPQSRLVYSLPHTLQAARERVIKLSPGLSIHPKNILQSLPDDDVRKAVSKLIGTFSEEAHLVVFIDSWGLELDLPPRPTSIKASFAVISSLYGIHLACLVSNPLPEHDVWQFSCLMAIRIKNILVQHGGCVSHLGIKTHVLDMHAPFMLENFQGSIDVDVYPQTYKLREDDLNEIITALTVAVASYKNLGSEKGTETDFYFLLTCDQLELLWCHQFTKELWIHGPPGSGKTIAALEMMKEFLRRGCLKHEILYVAENPLLCSFVRSFDLCLVRNRRELLLESVNPTLSGQYSQIKNVIVDEAQNFKDRDGDWYALLEKLSKQNVKDPKDSTCGYFWVFMDYAQKVHKFEAGLPGLIGKNNFILREISRNSKEIYDYAKKFMESSAEAKSDECVAVSKLGHEYMSGEDVSVLKCDKAGLQEMLYKVLKHFTDLGVDVNDMAILVSKKKEAEEIEKTVREGNLLESVIKSPTKLQSLTVGPPKLPVSAIPTDSSLDQTDFGSEPVSDSQNSPPSSRRSTVSADGKHLTVSTVREFSGLDKSVIIGLEPHINQDHGDMDKFLLNLVTRAKDSLVILTTSDKMMGTLKQK</sequence>
<dbReference type="InterPro" id="IPR027417">
    <property type="entry name" value="P-loop_NTPase"/>
</dbReference>
<gene>
    <name evidence="3" type="ORF">GSLYS_00003429001</name>
</gene>
<dbReference type="Gene3D" id="3.40.50.300">
    <property type="entry name" value="P-loop containing nucleotide triphosphate hydrolases"/>
    <property type="match status" value="2"/>
</dbReference>
<comment type="caution">
    <text evidence="3">The sequence shown here is derived from an EMBL/GenBank/DDBJ whole genome shotgun (WGS) entry which is preliminary data.</text>
</comment>
<feature type="domain" description="Schlafen AlbA-2" evidence="2">
    <location>
        <begin position="171"/>
        <end position="249"/>
    </location>
</feature>
<dbReference type="Pfam" id="PF04326">
    <property type="entry name" value="SLFN_AlbA_2"/>
    <property type="match status" value="1"/>
</dbReference>
<dbReference type="InterPro" id="IPR007421">
    <property type="entry name" value="Schlafen_AlbA_2_dom"/>
</dbReference>
<protein>
    <recommendedName>
        <fullName evidence="2">Schlafen AlbA-2 domain-containing protein</fullName>
    </recommendedName>
</protein>
<dbReference type="EMBL" id="CAXITT010000046">
    <property type="protein sequence ID" value="CAL1529274.1"/>
    <property type="molecule type" value="Genomic_DNA"/>
</dbReference>
<feature type="region of interest" description="Disordered" evidence="1">
    <location>
        <begin position="827"/>
        <end position="872"/>
    </location>
</feature>
<name>A0AAV2H8Z4_LYMST</name>
<dbReference type="Gene3D" id="3.30.950.30">
    <property type="entry name" value="Schlafen, AAA domain"/>
    <property type="match status" value="1"/>
</dbReference>
<dbReference type="InterPro" id="IPR029684">
    <property type="entry name" value="Schlafen"/>
</dbReference>
<organism evidence="3 4">
    <name type="scientific">Lymnaea stagnalis</name>
    <name type="common">Great pond snail</name>
    <name type="synonym">Helix stagnalis</name>
    <dbReference type="NCBI Taxonomy" id="6523"/>
    <lineage>
        <taxon>Eukaryota</taxon>
        <taxon>Metazoa</taxon>
        <taxon>Spiralia</taxon>
        <taxon>Lophotrochozoa</taxon>
        <taxon>Mollusca</taxon>
        <taxon>Gastropoda</taxon>
        <taxon>Heterobranchia</taxon>
        <taxon>Euthyneura</taxon>
        <taxon>Panpulmonata</taxon>
        <taxon>Hygrophila</taxon>
        <taxon>Lymnaeoidea</taxon>
        <taxon>Lymnaeidae</taxon>
        <taxon>Lymnaea</taxon>
    </lineage>
</organism>
<dbReference type="SUPFAM" id="SSF52540">
    <property type="entry name" value="P-loop containing nucleoside triphosphate hydrolases"/>
    <property type="match status" value="1"/>
</dbReference>